<dbReference type="Proteomes" id="UP001499974">
    <property type="component" value="Unassembled WGS sequence"/>
</dbReference>
<gene>
    <name evidence="3" type="ORF">GCM10023349_21700</name>
</gene>
<dbReference type="PANTHER" id="PTHR10357">
    <property type="entry name" value="ALPHA-AMYLASE FAMILY MEMBER"/>
    <property type="match status" value="1"/>
</dbReference>
<dbReference type="Gene3D" id="2.60.40.10">
    <property type="entry name" value="Immunoglobulins"/>
    <property type="match status" value="1"/>
</dbReference>
<dbReference type="PANTHER" id="PTHR10357:SF209">
    <property type="entry name" value="PERIPLASMIC ALPHA-AMYLASE"/>
    <property type="match status" value="1"/>
</dbReference>
<organism evidence="3 4">
    <name type="scientific">Nocardioides conyzicola</name>
    <dbReference type="NCBI Taxonomy" id="1651781"/>
    <lineage>
        <taxon>Bacteria</taxon>
        <taxon>Bacillati</taxon>
        <taxon>Actinomycetota</taxon>
        <taxon>Actinomycetes</taxon>
        <taxon>Propionibacteriales</taxon>
        <taxon>Nocardioidaceae</taxon>
        <taxon>Nocardioides</taxon>
    </lineage>
</organism>
<comment type="caution">
    <text evidence="3">The sequence shown here is derived from an EMBL/GenBank/DDBJ whole genome shotgun (WGS) entry which is preliminary data.</text>
</comment>
<evidence type="ECO:0000259" key="2">
    <source>
        <dbReference type="SMART" id="SM00642"/>
    </source>
</evidence>
<dbReference type="InterPro" id="IPR006047">
    <property type="entry name" value="GH13_cat_dom"/>
</dbReference>
<dbReference type="SUPFAM" id="SSF51011">
    <property type="entry name" value="Glycosyl hydrolase domain"/>
    <property type="match status" value="1"/>
</dbReference>
<evidence type="ECO:0000313" key="3">
    <source>
        <dbReference type="EMBL" id="GAA4703870.1"/>
    </source>
</evidence>
<dbReference type="CDD" id="cd12962">
    <property type="entry name" value="X25_BaPul_like"/>
    <property type="match status" value="1"/>
</dbReference>
<feature type="domain" description="Glycosyl hydrolase family 13 catalytic" evidence="2">
    <location>
        <begin position="48"/>
        <end position="517"/>
    </location>
</feature>
<evidence type="ECO:0000313" key="4">
    <source>
        <dbReference type="Proteomes" id="UP001499974"/>
    </source>
</evidence>
<dbReference type="CDD" id="cd11339">
    <property type="entry name" value="AmyAc_bac_CMD_like_2"/>
    <property type="match status" value="1"/>
</dbReference>
<feature type="signal peptide" evidence="1">
    <location>
        <begin position="1"/>
        <end position="25"/>
    </location>
</feature>
<feature type="chain" id="PRO_5046775656" description="Glycosyl hydrolase family 13 catalytic domain-containing protein" evidence="1">
    <location>
        <begin position="26"/>
        <end position="918"/>
    </location>
</feature>
<dbReference type="Pfam" id="PF00128">
    <property type="entry name" value="Alpha-amylase"/>
    <property type="match status" value="1"/>
</dbReference>
<proteinExistence type="predicted"/>
<name>A0ABP8XDD2_9ACTN</name>
<dbReference type="Pfam" id="PF22058">
    <property type="entry name" value="X25_BaPul_like"/>
    <property type="match status" value="1"/>
</dbReference>
<dbReference type="SMART" id="SM00642">
    <property type="entry name" value="Aamy"/>
    <property type="match status" value="1"/>
</dbReference>
<sequence length="918" mass="99952">MRLLRALPVVLVLALAPLVPAAAQAAKPDGDYARHALRSGLTDQDFYFVMGDRFANGSTANDEGGLGSDPLVSGFDPTSKGFYNGGDLKGLRSRLDYIQGLGTDAIWLTPIFKNKAVQLEDGPSAGYHGYWITDFTKVDPHLGTNADLTALVKAAHKKGMKVFFDIITNHTADVIGYEEGARTAYVSKDVSPYRTAGGQAFDDRDYAGGSSFPALDPATSFPYTPVLDPAEQDVKVPAWLNDPRVYHNRGNTTFTGEDSQYGDFFGLDDLFTEQPRVVKGMTQIYRSWIGEFGIDGYRIDTMKHVNDEFWQQFGPGILDYAHRHGKPDFFMFGEVALDGSDAAAKSFTSHYTTHDGMQAILDFPFQDAARGFASKRLPTQRLADFFANDDWYTDADSNAYSLPTFLGNHDMGRFGYFVTTDNTTDGQTADAAELLARDRLGHELMYLSRGNPVVYYGDEQGFTGTGGDQLARQTMFASQVPDYQDDTQIGTTRTGADDNFVTTHPLYRSIQRLAALTDRHPALRDGAQQVRLASDHAGLFAFSRVDRKRQREYVVVLNNSEQPASGKVPTYVRNGAFKRLYGTGPARLTSNRQRKLAVTVPGLSTTVYVAQERIPRSERAPGISLRKPKPSSVSRARMHVSAQVTGASFNEVTFQRRVGKGPWRAIGTDDSAPYQVFDDVSTLRPGTALHYRAAVLDNAGHARGTSPRAARVPSPAIRISSPAGPTVTAIDPVRLEATVDPERATQRVTFQRRVGSSAWTTLGTDTSSPAYTLTDDVSDLPIGTSVRYRAVLREGSLPAVTSAPVTVTTADPIPLRDSVTVAGNLQSELGCPADWQPDCAATHLAFDTSDGRWHRTFTLPEGTYEWKVAINDSWDENYGSGGAAGGGNVVVTVPPGGGDYVFTWDQVSHVPSVAALPG</sequence>
<keyword evidence="4" id="KW-1185">Reference proteome</keyword>
<dbReference type="SUPFAM" id="SSF51445">
    <property type="entry name" value="(Trans)glycosidases"/>
    <property type="match status" value="1"/>
</dbReference>
<dbReference type="EMBL" id="BAABKM010000002">
    <property type="protein sequence ID" value="GAA4703870.1"/>
    <property type="molecule type" value="Genomic_DNA"/>
</dbReference>
<dbReference type="Gene3D" id="3.20.20.80">
    <property type="entry name" value="Glycosidases"/>
    <property type="match status" value="1"/>
</dbReference>
<dbReference type="InterPro" id="IPR013780">
    <property type="entry name" value="Glyco_hydro_b"/>
</dbReference>
<keyword evidence="1" id="KW-0732">Signal</keyword>
<evidence type="ECO:0000256" key="1">
    <source>
        <dbReference type="SAM" id="SignalP"/>
    </source>
</evidence>
<dbReference type="Gene3D" id="2.60.40.1180">
    <property type="entry name" value="Golgi alpha-mannosidase II"/>
    <property type="match status" value="1"/>
</dbReference>
<accession>A0ABP8XDD2</accession>
<dbReference type="InterPro" id="IPR017853">
    <property type="entry name" value="GH"/>
</dbReference>
<dbReference type="InterPro" id="IPR013783">
    <property type="entry name" value="Ig-like_fold"/>
</dbReference>
<dbReference type="InterPro" id="IPR054409">
    <property type="entry name" value="X25_BaPul-like"/>
</dbReference>
<reference evidence="4" key="1">
    <citation type="journal article" date="2019" name="Int. J. Syst. Evol. Microbiol.">
        <title>The Global Catalogue of Microorganisms (GCM) 10K type strain sequencing project: providing services to taxonomists for standard genome sequencing and annotation.</title>
        <authorList>
            <consortium name="The Broad Institute Genomics Platform"/>
            <consortium name="The Broad Institute Genome Sequencing Center for Infectious Disease"/>
            <person name="Wu L."/>
            <person name="Ma J."/>
        </authorList>
    </citation>
    <scope>NUCLEOTIDE SEQUENCE [LARGE SCALE GENOMIC DNA]</scope>
    <source>
        <strain evidence="4">JCM 18531</strain>
    </source>
</reference>
<dbReference type="RefSeq" id="WP_345521276.1">
    <property type="nucleotide sequence ID" value="NZ_BAABKM010000002.1"/>
</dbReference>
<protein>
    <recommendedName>
        <fullName evidence="2">Glycosyl hydrolase family 13 catalytic domain-containing protein</fullName>
    </recommendedName>
</protein>